<dbReference type="OMA" id="FSANVTW"/>
<dbReference type="GO" id="GO:0030246">
    <property type="term" value="F:carbohydrate binding"/>
    <property type="evidence" value="ECO:0000318"/>
    <property type="project" value="GO_Central"/>
</dbReference>
<keyword evidence="8" id="KW-1185">Reference proteome</keyword>
<feature type="transmembrane region" description="Helical" evidence="3">
    <location>
        <begin position="225"/>
        <end position="247"/>
    </location>
</feature>
<reference evidence="8" key="1">
    <citation type="submission" date="2015-02" db="EMBL/GenBank/DDBJ databases">
        <title>Genome sequencing for Strongylocentrotus purpuratus.</title>
        <authorList>
            <person name="Murali S."/>
            <person name="Liu Y."/>
            <person name="Vee V."/>
            <person name="English A."/>
            <person name="Wang M."/>
            <person name="Skinner E."/>
            <person name="Han Y."/>
            <person name="Muzny D.M."/>
            <person name="Worley K.C."/>
            <person name="Gibbs R.A."/>
        </authorList>
    </citation>
    <scope>NUCLEOTIDE SEQUENCE</scope>
</reference>
<organism evidence="7 8">
    <name type="scientific">Strongylocentrotus purpuratus</name>
    <name type="common">Purple sea urchin</name>
    <dbReference type="NCBI Taxonomy" id="7668"/>
    <lineage>
        <taxon>Eukaryota</taxon>
        <taxon>Metazoa</taxon>
        <taxon>Echinodermata</taxon>
        <taxon>Eleutherozoa</taxon>
        <taxon>Echinozoa</taxon>
        <taxon>Echinoidea</taxon>
        <taxon>Euechinoidea</taxon>
        <taxon>Echinacea</taxon>
        <taxon>Camarodonta</taxon>
        <taxon>Echinidea</taxon>
        <taxon>Strongylocentrotidae</taxon>
        <taxon>Strongylocentrotus</taxon>
    </lineage>
</organism>
<dbReference type="KEGG" id="spu:585818"/>
<dbReference type="GO" id="GO:0006955">
    <property type="term" value="P:immune response"/>
    <property type="evidence" value="ECO:0000318"/>
    <property type="project" value="GO_Central"/>
</dbReference>
<reference evidence="7" key="2">
    <citation type="submission" date="2021-01" db="UniProtKB">
        <authorList>
            <consortium name="EnsemblMetazoa"/>
        </authorList>
    </citation>
    <scope>IDENTIFICATION</scope>
</reference>
<feature type="domain" description="C-type lectin" evidence="5">
    <location>
        <begin position="562"/>
        <end position="682"/>
    </location>
</feature>
<evidence type="ECO:0000259" key="4">
    <source>
        <dbReference type="PROSITE" id="PS50024"/>
    </source>
</evidence>
<dbReference type="Proteomes" id="UP000007110">
    <property type="component" value="Unassembled WGS sequence"/>
</dbReference>
<dbReference type="SUPFAM" id="SSF56436">
    <property type="entry name" value="C-type lectin-like"/>
    <property type="match status" value="1"/>
</dbReference>
<dbReference type="InterPro" id="IPR016186">
    <property type="entry name" value="C-type_lectin-like/link_sf"/>
</dbReference>
<feature type="compositionally biased region" description="Low complexity" evidence="2">
    <location>
        <begin position="108"/>
        <end position="117"/>
    </location>
</feature>
<dbReference type="AlphaFoldDB" id="A0A7M7NCG1"/>
<keyword evidence="1" id="KW-0677">Repeat</keyword>
<dbReference type="Pfam" id="PF02494">
    <property type="entry name" value="HYR"/>
    <property type="match status" value="1"/>
</dbReference>
<name>A0A7M7NCG1_STRPU</name>
<feature type="compositionally biased region" description="Basic and acidic residues" evidence="2">
    <location>
        <begin position="1"/>
        <end position="11"/>
    </location>
</feature>
<dbReference type="InterPro" id="IPR001304">
    <property type="entry name" value="C-type_lectin-like"/>
</dbReference>
<dbReference type="InterPro" id="IPR036364">
    <property type="entry name" value="SEA_dom_sf"/>
</dbReference>
<dbReference type="PANTHER" id="PTHR22801:SF63">
    <property type="entry name" value="C-TYPE LECTIN DOMAIN-CONTAINING PROTEIN"/>
    <property type="match status" value="1"/>
</dbReference>
<evidence type="ECO:0000256" key="3">
    <source>
        <dbReference type="SAM" id="Phobius"/>
    </source>
</evidence>
<dbReference type="Pfam" id="PF01390">
    <property type="entry name" value="SEA"/>
    <property type="match status" value="1"/>
</dbReference>
<dbReference type="RefSeq" id="XP_030833618.1">
    <property type="nucleotide sequence ID" value="XM_030977758.1"/>
</dbReference>
<dbReference type="GO" id="GO:0038187">
    <property type="term" value="F:pattern recognition receptor activity"/>
    <property type="evidence" value="ECO:0000318"/>
    <property type="project" value="GO_Central"/>
</dbReference>
<evidence type="ECO:0000259" key="6">
    <source>
        <dbReference type="PROSITE" id="PS50825"/>
    </source>
</evidence>
<dbReference type="PROSITE" id="PS50041">
    <property type="entry name" value="C_TYPE_LECTIN_2"/>
    <property type="match status" value="1"/>
</dbReference>
<feature type="compositionally biased region" description="Polar residues" evidence="2">
    <location>
        <begin position="29"/>
        <end position="38"/>
    </location>
</feature>
<evidence type="ECO:0000256" key="1">
    <source>
        <dbReference type="ARBA" id="ARBA00022737"/>
    </source>
</evidence>
<feature type="domain" description="HYR" evidence="6">
    <location>
        <begin position="472"/>
        <end position="552"/>
    </location>
</feature>
<dbReference type="PROSITE" id="PS50825">
    <property type="entry name" value="HYR"/>
    <property type="match status" value="1"/>
</dbReference>
<dbReference type="SMART" id="SM00034">
    <property type="entry name" value="CLECT"/>
    <property type="match status" value="1"/>
</dbReference>
<dbReference type="SMART" id="SM00200">
    <property type="entry name" value="SEA"/>
    <property type="match status" value="1"/>
</dbReference>
<keyword evidence="3" id="KW-0472">Membrane</keyword>
<dbReference type="PROSITE" id="PS50024">
    <property type="entry name" value="SEA"/>
    <property type="match status" value="1"/>
</dbReference>
<dbReference type="GeneID" id="585818"/>
<dbReference type="SUPFAM" id="SSF82671">
    <property type="entry name" value="SEA domain"/>
    <property type="match status" value="1"/>
</dbReference>
<dbReference type="InterPro" id="IPR016187">
    <property type="entry name" value="CTDL_fold"/>
</dbReference>
<evidence type="ECO:0000313" key="7">
    <source>
        <dbReference type="EnsemblMetazoa" id="XP_030833618"/>
    </source>
</evidence>
<feature type="region of interest" description="Disordered" evidence="2">
    <location>
        <begin position="1"/>
        <end position="182"/>
    </location>
</feature>
<dbReference type="GO" id="GO:0009897">
    <property type="term" value="C:external side of plasma membrane"/>
    <property type="evidence" value="ECO:0000318"/>
    <property type="project" value="GO_Central"/>
</dbReference>
<dbReference type="InterPro" id="IPR003410">
    <property type="entry name" value="HYR_dom"/>
</dbReference>
<accession>A0A7M7NCG1</accession>
<dbReference type="Pfam" id="PF00059">
    <property type="entry name" value="Lectin_C"/>
    <property type="match status" value="1"/>
</dbReference>
<feature type="compositionally biased region" description="Basic and acidic residues" evidence="2">
    <location>
        <begin position="49"/>
        <end position="60"/>
    </location>
</feature>
<dbReference type="InterPro" id="IPR000082">
    <property type="entry name" value="SEA_dom"/>
</dbReference>
<dbReference type="InParanoid" id="A0A7M7NCG1"/>
<dbReference type="EnsemblMetazoa" id="XM_030977758">
    <property type="protein sequence ID" value="XP_030833618"/>
    <property type="gene ID" value="LOC585818"/>
</dbReference>
<sequence>MVRKYEDHDLGEVADGPERQVPAIRPNIKTDQSDNQYHQELEENLGPSFHHEESHEVRDEEQYENPAFQPEDDLQEPEKFHHEDPPPGNRMSHHIQRQHSDALPAQPAYEFDAAAAREASKSQWSAERPGAPSVNERRPLDTMPAVPAREMTAARCDRKSGGDYRSRKASLPPVPGYNGGDDIAAQKKKAAAEGADRRSWKSRARGNGMVDYVVSKTGSKANRTVVILIASGLLAIFITILFMIIYFSTGNKALPTVTIQPTDARPTDTGGSIVIVGVNLDATVRLSNRAFIPQYNNDLSPQYKSLADNFTNSMDDVFYGSDLGDVYNGTHVNGFSSGSVIVDFVIRLLSPPMTAPGDMTTPAGSIEDRLKKVEEDVQAAVQAVIEDAADDGGLDELGVDATSFVVTDVGVDVRVITEAPTTSSPPETTQIPTTQGPTTEIPTTEIPTTQRPTTEIPTTQRPTTEIPTTRTPDTTPPSINCPESEVFYLANGEFSANVTWPPIDATDDSGQVTVTTDMSEGLWDTGDYTVVATATDPAGNSADCSFNITIKARTCPAGWLRRSNSCYRLAWSDPVPYAQALQLCSELGSFPFIPNVRAEFDFVVEFLGEADLGIQTIWLGCDDTNMDGKFLCLDGKRILLHNPWWAPGQPDSYETENCLVLFLGAMNLHDYPCTWTNPTLCERDAE</sequence>
<feature type="domain" description="SEA" evidence="4">
    <location>
        <begin position="276"/>
        <end position="411"/>
    </location>
</feature>
<dbReference type="PANTHER" id="PTHR22801">
    <property type="entry name" value="LITHOSTATHINE"/>
    <property type="match status" value="1"/>
</dbReference>
<feature type="compositionally biased region" description="Basic and acidic residues" evidence="2">
    <location>
        <begin position="155"/>
        <end position="166"/>
    </location>
</feature>
<dbReference type="Gene3D" id="3.10.100.10">
    <property type="entry name" value="Mannose-Binding Protein A, subunit A"/>
    <property type="match status" value="1"/>
</dbReference>
<dbReference type="OrthoDB" id="10070537at2759"/>
<protein>
    <recommendedName>
        <fullName evidence="9">HYR domain-containing protein</fullName>
    </recommendedName>
</protein>
<feature type="region of interest" description="Disordered" evidence="2">
    <location>
        <begin position="419"/>
        <end position="480"/>
    </location>
</feature>
<keyword evidence="3" id="KW-0812">Transmembrane</keyword>
<keyword evidence="3" id="KW-1133">Transmembrane helix</keyword>
<evidence type="ECO:0008006" key="9">
    <source>
        <dbReference type="Google" id="ProtNLM"/>
    </source>
</evidence>
<evidence type="ECO:0000259" key="5">
    <source>
        <dbReference type="PROSITE" id="PS50041"/>
    </source>
</evidence>
<proteinExistence type="predicted"/>
<dbReference type="InterPro" id="IPR050801">
    <property type="entry name" value="Ca-Dep_Lectins_ImmuneDev"/>
</dbReference>
<feature type="compositionally biased region" description="Low complexity" evidence="2">
    <location>
        <begin position="419"/>
        <end position="478"/>
    </location>
</feature>
<evidence type="ECO:0000313" key="8">
    <source>
        <dbReference type="Proteomes" id="UP000007110"/>
    </source>
</evidence>
<dbReference type="Gene3D" id="3.30.70.960">
    <property type="entry name" value="SEA domain"/>
    <property type="match status" value="1"/>
</dbReference>
<feature type="compositionally biased region" description="Basic and acidic residues" evidence="2">
    <location>
        <begin position="76"/>
        <end position="85"/>
    </location>
</feature>
<evidence type="ECO:0000256" key="2">
    <source>
        <dbReference type="SAM" id="MobiDB-lite"/>
    </source>
</evidence>
<dbReference type="CDD" id="cd00037">
    <property type="entry name" value="CLECT"/>
    <property type="match status" value="1"/>
</dbReference>